<proteinExistence type="predicted"/>
<protein>
    <submittedName>
        <fullName evidence="3">Proline-rich protein 2-like</fullName>
    </submittedName>
</protein>
<sequence>MARPGVRPSSLPAGGGLARASWGAAEPRVGRGAAQRRGAARGGEEGDTPYGRGPEGSRRRPRTHRGHRALPQLAAPPVRSPHPGAPRRPGDQLRAHVRTADSGPPHPRGPPRPRVRTPAPRSVTGGTRGSTAPPRFPCPQARPRPAPRTHWRPRCCCGPGSRSTSPVPAGPRRRRRRQGRSGRPPGLGPPSRRGSPPPPALNPSRAAPRARRRPRSSYLRPRSPPGPRRSDPSWCGRGPDISRLLWPRCSSSRHRGSLEPSIPPQGTARPR</sequence>
<feature type="compositionally biased region" description="Basic residues" evidence="1">
    <location>
        <begin position="171"/>
        <end position="180"/>
    </location>
</feature>
<feature type="compositionally biased region" description="Pro residues" evidence="1">
    <location>
        <begin position="134"/>
        <end position="144"/>
    </location>
</feature>
<reference evidence="3" key="1">
    <citation type="submission" date="2025-08" db="UniProtKB">
        <authorList>
            <consortium name="RefSeq"/>
        </authorList>
    </citation>
    <scope>IDENTIFICATION</scope>
</reference>
<keyword evidence="2" id="KW-1185">Reference proteome</keyword>
<feature type="compositionally biased region" description="Basic residues" evidence="1">
    <location>
        <begin position="59"/>
        <end position="68"/>
    </location>
</feature>
<gene>
    <name evidence="3" type="primary">LOC132536628</name>
</gene>
<feature type="compositionally biased region" description="Low complexity" evidence="1">
    <location>
        <begin position="181"/>
        <end position="194"/>
    </location>
</feature>
<evidence type="ECO:0000313" key="2">
    <source>
        <dbReference type="Proteomes" id="UP001652624"/>
    </source>
</evidence>
<dbReference type="RefSeq" id="XP_060040738.1">
    <property type="nucleotide sequence ID" value="XM_060184755.1"/>
</dbReference>
<evidence type="ECO:0000313" key="3">
    <source>
        <dbReference type="RefSeq" id="XP_060040738.1"/>
    </source>
</evidence>
<evidence type="ECO:0000256" key="1">
    <source>
        <dbReference type="SAM" id="MobiDB-lite"/>
    </source>
</evidence>
<accession>A0ABM3WVZ1</accession>
<dbReference type="Proteomes" id="UP001652624">
    <property type="component" value="Unplaced"/>
</dbReference>
<organism evidence="2 3">
    <name type="scientific">Erinaceus europaeus</name>
    <name type="common">Western European hedgehog</name>
    <dbReference type="NCBI Taxonomy" id="9365"/>
    <lineage>
        <taxon>Eukaryota</taxon>
        <taxon>Metazoa</taxon>
        <taxon>Chordata</taxon>
        <taxon>Craniata</taxon>
        <taxon>Vertebrata</taxon>
        <taxon>Euteleostomi</taxon>
        <taxon>Mammalia</taxon>
        <taxon>Eutheria</taxon>
        <taxon>Laurasiatheria</taxon>
        <taxon>Eulipotyphla</taxon>
        <taxon>Erinaceidae</taxon>
        <taxon>Erinaceinae</taxon>
        <taxon>Erinaceus</taxon>
    </lineage>
</organism>
<name>A0ABM3WVZ1_ERIEU</name>
<dbReference type="GeneID" id="132536628"/>
<feature type="region of interest" description="Disordered" evidence="1">
    <location>
        <begin position="1"/>
        <end position="271"/>
    </location>
</feature>